<evidence type="ECO:0000256" key="2">
    <source>
        <dbReference type="SAM" id="Phobius"/>
    </source>
</evidence>
<accession>A0A9P5ML01</accession>
<name>A0A9P5ML01_9AGAM</name>
<feature type="compositionally biased region" description="Polar residues" evidence="1">
    <location>
        <begin position="41"/>
        <end position="56"/>
    </location>
</feature>
<proteinExistence type="predicted"/>
<dbReference type="Proteomes" id="UP000759537">
    <property type="component" value="Unassembled WGS sequence"/>
</dbReference>
<protein>
    <submittedName>
        <fullName evidence="3">Uncharacterized protein</fullName>
    </submittedName>
</protein>
<evidence type="ECO:0000313" key="3">
    <source>
        <dbReference type="EMBL" id="KAF8466066.1"/>
    </source>
</evidence>
<keyword evidence="4" id="KW-1185">Reference proteome</keyword>
<evidence type="ECO:0000256" key="1">
    <source>
        <dbReference type="SAM" id="MobiDB-lite"/>
    </source>
</evidence>
<sequence length="373" mass="41000">MHSTMPVRPLPGASYHTVEAVLHYVDLEAVGSLKAPEPSEKQSCPSGESRSLLDQTPDSRKRNHRGPPVLLAILGFFCLAFTASAFLGYSGHRVPMPDVPDRYASIAEHLSSALQAPSYRMLVNENYDGALHVVAMDQKSNCLRDGCHEVNVRDSLFRTFPILNPSLNRTDVAESAVVLHWQGTDSSLKPVLISNSDAVLDVRAPQIHAQDSSCGDVNMENEAELADVQSGVGMMIAVDALLRSGHQPSRTLVLSLMLGEASDAPKVSEYLHATYGDLGLGMEFEPQASECRNQRFRASRVFRTLIGKVPEAVLTLRPMSSVSRHAQAKPFDEDEPRVFRYIFSRAINHATLTKLRLKATRVWARLILGADGF</sequence>
<evidence type="ECO:0000313" key="4">
    <source>
        <dbReference type="Proteomes" id="UP000759537"/>
    </source>
</evidence>
<keyword evidence="2" id="KW-0812">Transmembrane</keyword>
<organism evidence="3 4">
    <name type="scientific">Russula ochroleuca</name>
    <dbReference type="NCBI Taxonomy" id="152965"/>
    <lineage>
        <taxon>Eukaryota</taxon>
        <taxon>Fungi</taxon>
        <taxon>Dikarya</taxon>
        <taxon>Basidiomycota</taxon>
        <taxon>Agaricomycotina</taxon>
        <taxon>Agaricomycetes</taxon>
        <taxon>Russulales</taxon>
        <taxon>Russulaceae</taxon>
        <taxon>Russula</taxon>
    </lineage>
</organism>
<dbReference type="AlphaFoldDB" id="A0A9P5ML01"/>
<feature type="transmembrane region" description="Helical" evidence="2">
    <location>
        <begin position="69"/>
        <end position="89"/>
    </location>
</feature>
<feature type="region of interest" description="Disordered" evidence="1">
    <location>
        <begin position="34"/>
        <end position="64"/>
    </location>
</feature>
<dbReference type="OrthoDB" id="3225784at2759"/>
<comment type="caution">
    <text evidence="3">The sequence shown here is derived from an EMBL/GenBank/DDBJ whole genome shotgun (WGS) entry which is preliminary data.</text>
</comment>
<keyword evidence="2" id="KW-0472">Membrane</keyword>
<keyword evidence="2" id="KW-1133">Transmembrane helix</keyword>
<gene>
    <name evidence="3" type="ORF">DFH94DRAFT_347603</name>
</gene>
<reference evidence="3" key="2">
    <citation type="journal article" date="2020" name="Nat. Commun.">
        <title>Large-scale genome sequencing of mycorrhizal fungi provides insights into the early evolution of symbiotic traits.</title>
        <authorList>
            <person name="Miyauchi S."/>
            <person name="Kiss E."/>
            <person name="Kuo A."/>
            <person name="Drula E."/>
            <person name="Kohler A."/>
            <person name="Sanchez-Garcia M."/>
            <person name="Morin E."/>
            <person name="Andreopoulos B."/>
            <person name="Barry K.W."/>
            <person name="Bonito G."/>
            <person name="Buee M."/>
            <person name="Carver A."/>
            <person name="Chen C."/>
            <person name="Cichocki N."/>
            <person name="Clum A."/>
            <person name="Culley D."/>
            <person name="Crous P.W."/>
            <person name="Fauchery L."/>
            <person name="Girlanda M."/>
            <person name="Hayes R.D."/>
            <person name="Keri Z."/>
            <person name="LaButti K."/>
            <person name="Lipzen A."/>
            <person name="Lombard V."/>
            <person name="Magnuson J."/>
            <person name="Maillard F."/>
            <person name="Murat C."/>
            <person name="Nolan M."/>
            <person name="Ohm R.A."/>
            <person name="Pangilinan J."/>
            <person name="Pereira M.F."/>
            <person name="Perotto S."/>
            <person name="Peter M."/>
            <person name="Pfister S."/>
            <person name="Riley R."/>
            <person name="Sitrit Y."/>
            <person name="Stielow J.B."/>
            <person name="Szollosi G."/>
            <person name="Zifcakova L."/>
            <person name="Stursova M."/>
            <person name="Spatafora J.W."/>
            <person name="Tedersoo L."/>
            <person name="Vaario L.M."/>
            <person name="Yamada A."/>
            <person name="Yan M."/>
            <person name="Wang P."/>
            <person name="Xu J."/>
            <person name="Bruns T."/>
            <person name="Baldrian P."/>
            <person name="Vilgalys R."/>
            <person name="Dunand C."/>
            <person name="Henrissat B."/>
            <person name="Grigoriev I.V."/>
            <person name="Hibbett D."/>
            <person name="Nagy L.G."/>
            <person name="Martin F.M."/>
        </authorList>
    </citation>
    <scope>NUCLEOTIDE SEQUENCE</scope>
    <source>
        <strain evidence="3">Prilba</strain>
    </source>
</reference>
<dbReference type="EMBL" id="WHVB01000043">
    <property type="protein sequence ID" value="KAF8466066.1"/>
    <property type="molecule type" value="Genomic_DNA"/>
</dbReference>
<reference evidence="3" key="1">
    <citation type="submission" date="2019-10" db="EMBL/GenBank/DDBJ databases">
        <authorList>
            <consortium name="DOE Joint Genome Institute"/>
            <person name="Kuo A."/>
            <person name="Miyauchi S."/>
            <person name="Kiss E."/>
            <person name="Drula E."/>
            <person name="Kohler A."/>
            <person name="Sanchez-Garcia M."/>
            <person name="Andreopoulos B."/>
            <person name="Barry K.W."/>
            <person name="Bonito G."/>
            <person name="Buee M."/>
            <person name="Carver A."/>
            <person name="Chen C."/>
            <person name="Cichocki N."/>
            <person name="Clum A."/>
            <person name="Culley D."/>
            <person name="Crous P.W."/>
            <person name="Fauchery L."/>
            <person name="Girlanda M."/>
            <person name="Hayes R."/>
            <person name="Keri Z."/>
            <person name="LaButti K."/>
            <person name="Lipzen A."/>
            <person name="Lombard V."/>
            <person name="Magnuson J."/>
            <person name="Maillard F."/>
            <person name="Morin E."/>
            <person name="Murat C."/>
            <person name="Nolan M."/>
            <person name="Ohm R."/>
            <person name="Pangilinan J."/>
            <person name="Pereira M."/>
            <person name="Perotto S."/>
            <person name="Peter M."/>
            <person name="Riley R."/>
            <person name="Sitrit Y."/>
            <person name="Stielow B."/>
            <person name="Szollosi G."/>
            <person name="Zifcakova L."/>
            <person name="Stursova M."/>
            <person name="Spatafora J.W."/>
            <person name="Tedersoo L."/>
            <person name="Vaario L.-M."/>
            <person name="Yamada A."/>
            <person name="Yan M."/>
            <person name="Wang P."/>
            <person name="Xu J."/>
            <person name="Bruns T."/>
            <person name="Baldrian P."/>
            <person name="Vilgalys R."/>
            <person name="Henrissat B."/>
            <person name="Grigoriev I.V."/>
            <person name="Hibbett D."/>
            <person name="Nagy L.G."/>
            <person name="Martin F.M."/>
        </authorList>
    </citation>
    <scope>NUCLEOTIDE SEQUENCE</scope>
    <source>
        <strain evidence="3">Prilba</strain>
    </source>
</reference>